<evidence type="ECO:0000256" key="1">
    <source>
        <dbReference type="ARBA" id="ARBA00004123"/>
    </source>
</evidence>
<keyword evidence="8" id="KW-1185">Reference proteome</keyword>
<dbReference type="InterPro" id="IPR040661">
    <property type="entry name" value="LZ3wCH"/>
</dbReference>
<dbReference type="PANTHER" id="PTHR15938:SF0">
    <property type="entry name" value="HOMOLOGOUS-PAIRING PROTEIN 2 HOMOLOG"/>
    <property type="match status" value="1"/>
</dbReference>
<evidence type="ECO:0000256" key="4">
    <source>
        <dbReference type="ARBA" id="ARBA00023242"/>
    </source>
</evidence>
<proteinExistence type="predicted"/>
<keyword evidence="2" id="KW-0175">Coiled coil</keyword>
<dbReference type="Pfam" id="PF18517">
    <property type="entry name" value="LZ3wCH"/>
    <property type="match status" value="1"/>
</dbReference>
<keyword evidence="3" id="KW-0233">DNA recombination</keyword>
<protein>
    <recommendedName>
        <fullName evidence="6">Leucine zipper with capping helix domain-containing protein</fullName>
    </recommendedName>
</protein>
<name>A0ABQ9JML6_9CUCU</name>
<evidence type="ECO:0000256" key="3">
    <source>
        <dbReference type="ARBA" id="ARBA00023172"/>
    </source>
</evidence>
<organism evidence="7 8">
    <name type="scientific">Molorchus minor</name>
    <dbReference type="NCBI Taxonomy" id="1323400"/>
    <lineage>
        <taxon>Eukaryota</taxon>
        <taxon>Metazoa</taxon>
        <taxon>Ecdysozoa</taxon>
        <taxon>Arthropoda</taxon>
        <taxon>Hexapoda</taxon>
        <taxon>Insecta</taxon>
        <taxon>Pterygota</taxon>
        <taxon>Neoptera</taxon>
        <taxon>Endopterygota</taxon>
        <taxon>Coleoptera</taxon>
        <taxon>Polyphaga</taxon>
        <taxon>Cucujiformia</taxon>
        <taxon>Chrysomeloidea</taxon>
        <taxon>Cerambycidae</taxon>
        <taxon>Lamiinae</taxon>
        <taxon>Monochamini</taxon>
        <taxon>Molorchus</taxon>
    </lineage>
</organism>
<feature type="domain" description="Leucine zipper with capping helix" evidence="6">
    <location>
        <begin position="16"/>
        <end position="71"/>
    </location>
</feature>
<dbReference type="PANTHER" id="PTHR15938">
    <property type="entry name" value="TBP-1 INTERACTING PROTEIN"/>
    <property type="match status" value="1"/>
</dbReference>
<accession>A0ABQ9JML6</accession>
<evidence type="ECO:0000259" key="6">
    <source>
        <dbReference type="Pfam" id="PF18517"/>
    </source>
</evidence>
<evidence type="ECO:0000313" key="7">
    <source>
        <dbReference type="EMBL" id="KAJ8979465.1"/>
    </source>
</evidence>
<dbReference type="Proteomes" id="UP001162164">
    <property type="component" value="Unassembled WGS sequence"/>
</dbReference>
<gene>
    <name evidence="7" type="ORF">NQ317_002815</name>
</gene>
<sequence length="75" mass="9023">MKKELEKCPFTIEICPKEKIETEKGYERYLDQYRKRKRMCMDILDSILENYPKSKKHLFDEIGIETDEDAGFSVK</sequence>
<evidence type="ECO:0000256" key="2">
    <source>
        <dbReference type="ARBA" id="ARBA00023054"/>
    </source>
</evidence>
<comment type="caution">
    <text evidence="7">The sequence shown here is derived from an EMBL/GenBank/DDBJ whole genome shotgun (WGS) entry which is preliminary data.</text>
</comment>
<evidence type="ECO:0000256" key="5">
    <source>
        <dbReference type="ARBA" id="ARBA00023254"/>
    </source>
</evidence>
<keyword evidence="5" id="KW-0469">Meiosis</keyword>
<keyword evidence="4" id="KW-0539">Nucleus</keyword>
<evidence type="ECO:0000313" key="8">
    <source>
        <dbReference type="Proteomes" id="UP001162164"/>
    </source>
</evidence>
<comment type="subcellular location">
    <subcellularLocation>
        <location evidence="1">Nucleus</location>
    </subcellularLocation>
</comment>
<reference evidence="7" key="1">
    <citation type="journal article" date="2023" name="Insect Mol. Biol.">
        <title>Genome sequencing provides insights into the evolution of gene families encoding plant cell wall-degrading enzymes in longhorned beetles.</title>
        <authorList>
            <person name="Shin N.R."/>
            <person name="Okamura Y."/>
            <person name="Kirsch R."/>
            <person name="Pauchet Y."/>
        </authorList>
    </citation>
    <scope>NUCLEOTIDE SEQUENCE</scope>
    <source>
        <strain evidence="7">MMC_N1</strain>
    </source>
</reference>
<dbReference type="EMBL" id="JAPWTJ010000337">
    <property type="protein sequence ID" value="KAJ8979465.1"/>
    <property type="molecule type" value="Genomic_DNA"/>
</dbReference>